<keyword evidence="5" id="KW-1185">Reference proteome</keyword>
<feature type="transmembrane region" description="Helical" evidence="2">
    <location>
        <begin position="113"/>
        <end position="133"/>
    </location>
</feature>
<dbReference type="InterPro" id="IPR002931">
    <property type="entry name" value="Transglutaminase-like"/>
</dbReference>
<accession>A0A3N5A4S6</accession>
<dbReference type="InterPro" id="IPR038765">
    <property type="entry name" value="Papain-like_cys_pep_sf"/>
</dbReference>
<organism evidence="4 5">
    <name type="scientific">Georgenia muralis</name>
    <dbReference type="NCBI Taxonomy" id="154117"/>
    <lineage>
        <taxon>Bacteria</taxon>
        <taxon>Bacillati</taxon>
        <taxon>Actinomycetota</taxon>
        <taxon>Actinomycetes</taxon>
        <taxon>Micrococcales</taxon>
        <taxon>Bogoriellaceae</taxon>
        <taxon>Georgenia</taxon>
    </lineage>
</organism>
<evidence type="ECO:0000256" key="1">
    <source>
        <dbReference type="SAM" id="MobiDB-lite"/>
    </source>
</evidence>
<dbReference type="Proteomes" id="UP000280726">
    <property type="component" value="Unassembled WGS sequence"/>
</dbReference>
<feature type="transmembrane region" description="Helical" evidence="2">
    <location>
        <begin position="169"/>
        <end position="187"/>
    </location>
</feature>
<dbReference type="EMBL" id="RKRA01000001">
    <property type="protein sequence ID" value="RPF28375.1"/>
    <property type="molecule type" value="Genomic_DNA"/>
</dbReference>
<feature type="domain" description="Transglutaminase-like" evidence="3">
    <location>
        <begin position="476"/>
        <end position="546"/>
    </location>
</feature>
<feature type="compositionally biased region" description="Low complexity" evidence="1">
    <location>
        <begin position="567"/>
        <end position="578"/>
    </location>
</feature>
<feature type="region of interest" description="Disordered" evidence="1">
    <location>
        <begin position="567"/>
        <end position="588"/>
    </location>
</feature>
<feature type="region of interest" description="Disordered" evidence="1">
    <location>
        <begin position="768"/>
        <end position="792"/>
    </location>
</feature>
<sequence>MIERSRWPDALLAALATAVASWSVTPLLREQPWVGPLLLVLATVAVTGSAARALRLPAPAVLGVQGTLATLVLSWLLVPGDHLYGLPTSRTLAAAAALWTEGLTTVRDEQVPAPATAGLVLLVVASLAAVGLAVDAIGVTGRSPALAGVPLLVVGTVTASNTGDALHPWYFASTAVVWLLLVAREGLGTVRRWSTARTDELTTSVWLGPAVERSRRRYSQRGRVLVAATVALAAALPAVVPHLPPTTVVEGLARAAGGARGPVTFTETLDLAQDLASRSEAPVLRFRTDSNRPTPLRVTVSTRYEDGRWLPSARRMGDPPPPEPLLPVGVETEPWSMTVLLNRLSAPQVAMPHPLVAADVGDITWGLDAATGTALVADQPASYEATSYRTVGSLPPGTGAWTIPELGDPDLLHVDEASRETVTALARELTAGSANQVDAASAIQAFLSSEAFVYSLTLADPVVGADGIELDPVSHFLATRRGYCVQFATAMIMMSRASGIPARLAVGFLPGEQDEDGARTVVAADAHAWPELYVTGLGWTRFEPTPAVRAGSRPLYFVQDAPEATAAPGATAAPVAPERTAPGLDAGDVTDVGTSSSWTDRVRGLLLPALAAVVVLAALVLLVPLAGRRARTAPLRRAEDDATRVEARWHLLVASLRDLGIAVPVGASPRRSRELLVGAAALNGAGAEALARITDRVERVRYAPGPVRDGAMTADVETVLAEVRAAAPRRARLRAALLPVTGVDRLAALGAGARTAVAAAVRRLGSVGLQRSSSSRSRPALRTALPPPSLLK</sequence>
<dbReference type="PANTHER" id="PTHR42736">
    <property type="entry name" value="PROTEIN-GLUTAMINE GAMMA-GLUTAMYLTRANSFERASE"/>
    <property type="match status" value="1"/>
</dbReference>
<evidence type="ECO:0000256" key="2">
    <source>
        <dbReference type="SAM" id="Phobius"/>
    </source>
</evidence>
<evidence type="ECO:0000313" key="5">
    <source>
        <dbReference type="Proteomes" id="UP000280726"/>
    </source>
</evidence>
<dbReference type="AlphaFoldDB" id="A0A3N5A4S6"/>
<keyword evidence="2" id="KW-0472">Membrane</keyword>
<proteinExistence type="predicted"/>
<dbReference type="PANTHER" id="PTHR42736:SF1">
    <property type="entry name" value="PROTEIN-GLUTAMINE GAMMA-GLUTAMYLTRANSFERASE"/>
    <property type="match status" value="1"/>
</dbReference>
<dbReference type="InterPro" id="IPR052901">
    <property type="entry name" value="Bact_TGase-like"/>
</dbReference>
<dbReference type="InterPro" id="IPR021878">
    <property type="entry name" value="TgpA_N"/>
</dbReference>
<keyword evidence="2" id="KW-1133">Transmembrane helix</keyword>
<gene>
    <name evidence="4" type="ORF">EDD32_2901</name>
</gene>
<feature type="compositionally biased region" description="Low complexity" evidence="1">
    <location>
        <begin position="768"/>
        <end position="782"/>
    </location>
</feature>
<comment type="caution">
    <text evidence="4">The sequence shown here is derived from an EMBL/GenBank/DDBJ whole genome shotgun (WGS) entry which is preliminary data.</text>
</comment>
<name>A0A3N5A4S6_9MICO</name>
<dbReference type="SUPFAM" id="SSF54001">
    <property type="entry name" value="Cysteine proteinases"/>
    <property type="match status" value="1"/>
</dbReference>
<dbReference type="SMART" id="SM00460">
    <property type="entry name" value="TGc"/>
    <property type="match status" value="1"/>
</dbReference>
<dbReference type="Pfam" id="PF11992">
    <property type="entry name" value="TgpA_N"/>
    <property type="match status" value="1"/>
</dbReference>
<reference evidence="4 5" key="1">
    <citation type="submission" date="2018-11" db="EMBL/GenBank/DDBJ databases">
        <title>Sequencing the genomes of 1000 actinobacteria strains.</title>
        <authorList>
            <person name="Klenk H.-P."/>
        </authorList>
    </citation>
    <scope>NUCLEOTIDE SEQUENCE [LARGE SCALE GENOMIC DNA]</scope>
    <source>
        <strain evidence="4 5">DSM 14418</strain>
    </source>
</reference>
<evidence type="ECO:0000259" key="3">
    <source>
        <dbReference type="SMART" id="SM00460"/>
    </source>
</evidence>
<evidence type="ECO:0000313" key="4">
    <source>
        <dbReference type="EMBL" id="RPF28375.1"/>
    </source>
</evidence>
<feature type="transmembrane region" description="Helical" evidence="2">
    <location>
        <begin position="605"/>
        <end position="627"/>
    </location>
</feature>
<dbReference type="OrthoDB" id="9804023at2"/>
<keyword evidence="2" id="KW-0812">Transmembrane</keyword>
<protein>
    <submittedName>
        <fullName evidence="4">Transglutaminase superfamily protein</fullName>
    </submittedName>
</protein>
<dbReference type="Gene3D" id="3.10.620.30">
    <property type="match status" value="1"/>
</dbReference>
<dbReference type="RefSeq" id="WP_123918543.1">
    <property type="nucleotide sequence ID" value="NZ_RKRA01000001.1"/>
</dbReference>
<dbReference type="Pfam" id="PF01841">
    <property type="entry name" value="Transglut_core"/>
    <property type="match status" value="1"/>
</dbReference>
<feature type="transmembrane region" description="Helical" evidence="2">
    <location>
        <begin position="222"/>
        <end position="240"/>
    </location>
</feature>